<evidence type="ECO:0000259" key="2">
    <source>
        <dbReference type="Pfam" id="PF13358"/>
    </source>
</evidence>
<feature type="compositionally biased region" description="Acidic residues" evidence="1">
    <location>
        <begin position="596"/>
        <end position="610"/>
    </location>
</feature>
<dbReference type="EMBL" id="VYZN01000662">
    <property type="protein sequence ID" value="KAE9522773.1"/>
    <property type="molecule type" value="Genomic_DNA"/>
</dbReference>
<sequence>MDQLPDGTPSPSKPNQRGMIHNRVMNVLIDNDVLFKSAGKNNLKIKEKREFLRKIGFSTKSNLVLDLFADISNFRFLFICLPLSIKKSLQEVHIFTTLDIYSISHVTNLLFCCNSKTNYCRNMKIGLIYTIKFENFLTLFELFTDILRIKNLRQGSTRRQLKLPPFVSSRQKLMIINAYKAKMTKNPDYKMLHLKKILSKELGIGQSTIYNTVLEYQRTKTVSSPNKTKVRKTVHEKIDDFDKYAFRRKIHQFWHNRDLPTLDKALVAVNEDEDLPNFSRTSLYRLLKSMDFVYVKRGRNSALIEKMEIILWRRNYLKEIKRYRKEVRPIYYLDETWVNAGDVNSKVWFDKTVKTARMAASEGLSTGAVNLSGKGKRLIVSHIGSEDGFVPGSLLCFESKKNTQDYHDEMNGDSFRDWLKGVLPRLKDNAVIVMDNAPYHSVKMEKCPATNWRKADIIAWLRSKREEVDSILIIAELLVIVKRIKPMYNKYVIDEMVKADNKDVLRLPPYHCELNPIELAWAAVKKHVRDNNKTFKLQDVKKLMNEGVEKVNPDMWKNFISHVMQEEEKAWNLDNIIDDSMTAESQPCVLTIGNSDSDDSDDDDDNDDDGDFRYLSDSE</sequence>
<organism evidence="3 4">
    <name type="scientific">Aphis glycines</name>
    <name type="common">Soybean aphid</name>
    <dbReference type="NCBI Taxonomy" id="307491"/>
    <lineage>
        <taxon>Eukaryota</taxon>
        <taxon>Metazoa</taxon>
        <taxon>Ecdysozoa</taxon>
        <taxon>Arthropoda</taxon>
        <taxon>Hexapoda</taxon>
        <taxon>Insecta</taxon>
        <taxon>Pterygota</taxon>
        <taxon>Neoptera</taxon>
        <taxon>Paraneoptera</taxon>
        <taxon>Hemiptera</taxon>
        <taxon>Sternorrhyncha</taxon>
        <taxon>Aphidomorpha</taxon>
        <taxon>Aphidoidea</taxon>
        <taxon>Aphididae</taxon>
        <taxon>Aphidini</taxon>
        <taxon>Aphis</taxon>
        <taxon>Aphis</taxon>
    </lineage>
</organism>
<dbReference type="Pfam" id="PF13358">
    <property type="entry name" value="DDE_3"/>
    <property type="match status" value="1"/>
</dbReference>
<protein>
    <recommendedName>
        <fullName evidence="2">Tc1-like transposase DDE domain-containing protein</fullName>
    </recommendedName>
</protein>
<feature type="region of interest" description="Disordered" evidence="1">
    <location>
        <begin position="590"/>
        <end position="619"/>
    </location>
</feature>
<dbReference type="Proteomes" id="UP000475862">
    <property type="component" value="Unassembled WGS sequence"/>
</dbReference>
<reference evidence="3 4" key="1">
    <citation type="submission" date="2019-08" db="EMBL/GenBank/DDBJ databases">
        <title>The genome of the soybean aphid Biotype 1, its phylome, world population structure and adaptation to the North American continent.</title>
        <authorList>
            <person name="Giordano R."/>
            <person name="Donthu R.K."/>
            <person name="Hernandez A.G."/>
            <person name="Wright C.L."/>
            <person name="Zimin A.V."/>
        </authorList>
    </citation>
    <scope>NUCLEOTIDE SEQUENCE [LARGE SCALE GENOMIC DNA]</scope>
    <source>
        <tissue evidence="3">Whole aphids</tissue>
    </source>
</reference>
<name>A0A6G0SWM6_APHGL</name>
<feature type="domain" description="Tc1-like transposase DDE" evidence="2">
    <location>
        <begin position="452"/>
        <end position="534"/>
    </location>
</feature>
<dbReference type="PANTHER" id="PTHR33939">
    <property type="entry name" value="PROTEIN CBG22215"/>
    <property type="match status" value="1"/>
</dbReference>
<accession>A0A6G0SWM6</accession>
<comment type="caution">
    <text evidence="3">The sequence shown here is derived from an EMBL/GenBank/DDBJ whole genome shotgun (WGS) entry which is preliminary data.</text>
</comment>
<dbReference type="OrthoDB" id="8196420at2759"/>
<proteinExistence type="predicted"/>
<dbReference type="GO" id="GO:0003676">
    <property type="term" value="F:nucleic acid binding"/>
    <property type="evidence" value="ECO:0007669"/>
    <property type="project" value="InterPro"/>
</dbReference>
<dbReference type="InterPro" id="IPR038717">
    <property type="entry name" value="Tc1-like_DDE_dom"/>
</dbReference>
<dbReference type="PANTHER" id="PTHR33939:SF1">
    <property type="entry name" value="DUF4371 DOMAIN-CONTAINING PROTEIN"/>
    <property type="match status" value="1"/>
</dbReference>
<evidence type="ECO:0000313" key="4">
    <source>
        <dbReference type="Proteomes" id="UP000475862"/>
    </source>
</evidence>
<evidence type="ECO:0000256" key="1">
    <source>
        <dbReference type="SAM" id="MobiDB-lite"/>
    </source>
</evidence>
<keyword evidence="4" id="KW-1185">Reference proteome</keyword>
<evidence type="ECO:0000313" key="3">
    <source>
        <dbReference type="EMBL" id="KAE9522773.1"/>
    </source>
</evidence>
<dbReference type="Gene3D" id="3.30.420.10">
    <property type="entry name" value="Ribonuclease H-like superfamily/Ribonuclease H"/>
    <property type="match status" value="1"/>
</dbReference>
<dbReference type="AlphaFoldDB" id="A0A6G0SWM6"/>
<gene>
    <name evidence="3" type="ORF">AGLY_016814</name>
</gene>
<dbReference type="InterPro" id="IPR036397">
    <property type="entry name" value="RNaseH_sf"/>
</dbReference>